<dbReference type="GO" id="GO:0008168">
    <property type="term" value="F:methyltransferase activity"/>
    <property type="evidence" value="ECO:0007669"/>
    <property type="project" value="UniProtKB-KW"/>
</dbReference>
<evidence type="ECO:0000256" key="4">
    <source>
        <dbReference type="ARBA" id="ARBA00022691"/>
    </source>
</evidence>
<comment type="catalytic activity">
    <reaction evidence="5">
        <text>L-glutaminyl-[peptide chain release factor] + S-adenosyl-L-methionine = N(5)-methyl-L-glutaminyl-[peptide chain release factor] + S-adenosyl-L-homocysteine + H(+)</text>
        <dbReference type="Rhea" id="RHEA:42896"/>
        <dbReference type="Rhea" id="RHEA-COMP:10271"/>
        <dbReference type="Rhea" id="RHEA-COMP:10272"/>
        <dbReference type="ChEBI" id="CHEBI:15378"/>
        <dbReference type="ChEBI" id="CHEBI:30011"/>
        <dbReference type="ChEBI" id="CHEBI:57856"/>
        <dbReference type="ChEBI" id="CHEBI:59789"/>
        <dbReference type="ChEBI" id="CHEBI:61891"/>
        <dbReference type="EC" id="2.1.1.297"/>
    </reaction>
</comment>
<dbReference type="EMBL" id="BAAAPZ010000002">
    <property type="protein sequence ID" value="GAA2088550.1"/>
    <property type="molecule type" value="Genomic_DNA"/>
</dbReference>
<dbReference type="PANTHER" id="PTHR18895:SF74">
    <property type="entry name" value="MTRF1L RELEASE FACTOR GLUTAMINE METHYLTRANSFERASE"/>
    <property type="match status" value="1"/>
</dbReference>
<dbReference type="Pfam" id="PF17827">
    <property type="entry name" value="PrmC_N"/>
    <property type="match status" value="1"/>
</dbReference>
<proteinExistence type="predicted"/>
<gene>
    <name evidence="8" type="primary">prmC</name>
    <name evidence="8" type="ORF">GCM10009823_03710</name>
</gene>
<protein>
    <recommendedName>
        <fullName evidence="1">peptide chain release factor N(5)-glutamine methyltransferase</fullName>
        <ecNumber evidence="1">2.1.1.297</ecNumber>
    </recommendedName>
</protein>
<dbReference type="Gene3D" id="3.40.50.150">
    <property type="entry name" value="Vaccinia Virus protein VP39"/>
    <property type="match status" value="1"/>
</dbReference>
<dbReference type="PROSITE" id="PS00092">
    <property type="entry name" value="N6_MTASE"/>
    <property type="match status" value="1"/>
</dbReference>
<sequence length="306" mass="31612">MTEAGRAPALLRDAEALLARAGIDSPGPDALTLLAHAWSVPEQRVRRARLFDEEVPGPVHAAFAGLVERRRARVPLQHLTGTAHFRTLTLPVGPGVFVPRPETELVAEAALAALAELLPAGEPARVLDLCTGSGALGLALAAERPGTRAVGVEREATALAWARRSVAATAGELEAAGSVFLVEAGDAGDAEDVAGICARTLGGPPHLVVSNPPYVLSDGTTTAPEAVVHDPAAALWGGGEDGLEVPFRVITASAAVLAPGGILVMEHADVQGEGVRTLMLEAGFADPCTRPDYTGRDRFTLAVRRA</sequence>
<dbReference type="InterPro" id="IPR050320">
    <property type="entry name" value="N5-glutamine_MTase"/>
</dbReference>
<dbReference type="InterPro" id="IPR007848">
    <property type="entry name" value="Small_mtfrase_dom"/>
</dbReference>
<comment type="caution">
    <text evidence="8">The sequence shown here is derived from an EMBL/GenBank/DDBJ whole genome shotgun (WGS) entry which is preliminary data.</text>
</comment>
<dbReference type="SUPFAM" id="SSF53335">
    <property type="entry name" value="S-adenosyl-L-methionine-dependent methyltransferases"/>
    <property type="match status" value="1"/>
</dbReference>
<evidence type="ECO:0000259" key="6">
    <source>
        <dbReference type="Pfam" id="PF05175"/>
    </source>
</evidence>
<evidence type="ECO:0000256" key="2">
    <source>
        <dbReference type="ARBA" id="ARBA00022603"/>
    </source>
</evidence>
<feature type="domain" description="Methyltransferase small" evidence="6">
    <location>
        <begin position="112"/>
        <end position="239"/>
    </location>
</feature>
<dbReference type="InterPro" id="IPR004556">
    <property type="entry name" value="HemK-like"/>
</dbReference>
<dbReference type="CDD" id="cd02440">
    <property type="entry name" value="AdoMet_MTases"/>
    <property type="match status" value="1"/>
</dbReference>
<name>A0ABN2WC46_9MICO</name>
<keyword evidence="9" id="KW-1185">Reference proteome</keyword>
<organism evidence="8 9">
    <name type="scientific">Brevibacterium salitolerans</name>
    <dbReference type="NCBI Taxonomy" id="1403566"/>
    <lineage>
        <taxon>Bacteria</taxon>
        <taxon>Bacillati</taxon>
        <taxon>Actinomycetota</taxon>
        <taxon>Actinomycetes</taxon>
        <taxon>Micrococcales</taxon>
        <taxon>Brevibacteriaceae</taxon>
        <taxon>Brevibacterium</taxon>
    </lineage>
</organism>
<dbReference type="RefSeq" id="WP_344334673.1">
    <property type="nucleotide sequence ID" value="NZ_BAAAPZ010000002.1"/>
</dbReference>
<dbReference type="PANTHER" id="PTHR18895">
    <property type="entry name" value="HEMK METHYLTRANSFERASE"/>
    <property type="match status" value="1"/>
</dbReference>
<dbReference type="NCBIfam" id="TIGR00536">
    <property type="entry name" value="hemK_fam"/>
    <property type="match status" value="1"/>
</dbReference>
<keyword evidence="3" id="KW-0808">Transferase</keyword>
<dbReference type="Pfam" id="PF05175">
    <property type="entry name" value="MTS"/>
    <property type="match status" value="1"/>
</dbReference>
<dbReference type="InterPro" id="IPR029063">
    <property type="entry name" value="SAM-dependent_MTases_sf"/>
</dbReference>
<feature type="domain" description="Release factor glutamine methyltransferase N-terminal" evidence="7">
    <location>
        <begin position="10"/>
        <end position="81"/>
    </location>
</feature>
<dbReference type="GO" id="GO:0032259">
    <property type="term" value="P:methylation"/>
    <property type="evidence" value="ECO:0007669"/>
    <property type="project" value="UniProtKB-KW"/>
</dbReference>
<evidence type="ECO:0000313" key="9">
    <source>
        <dbReference type="Proteomes" id="UP001500984"/>
    </source>
</evidence>
<dbReference type="Proteomes" id="UP001500984">
    <property type="component" value="Unassembled WGS sequence"/>
</dbReference>
<evidence type="ECO:0000256" key="3">
    <source>
        <dbReference type="ARBA" id="ARBA00022679"/>
    </source>
</evidence>
<dbReference type="InterPro" id="IPR002052">
    <property type="entry name" value="DNA_methylase_N6_adenine_CS"/>
</dbReference>
<dbReference type="EC" id="2.1.1.297" evidence="1"/>
<keyword evidence="2 8" id="KW-0489">Methyltransferase</keyword>
<accession>A0ABN2WC46</accession>
<dbReference type="InterPro" id="IPR040758">
    <property type="entry name" value="PrmC_N"/>
</dbReference>
<reference evidence="8 9" key="1">
    <citation type="journal article" date="2019" name="Int. J. Syst. Evol. Microbiol.">
        <title>The Global Catalogue of Microorganisms (GCM) 10K type strain sequencing project: providing services to taxonomists for standard genome sequencing and annotation.</title>
        <authorList>
            <consortium name="The Broad Institute Genomics Platform"/>
            <consortium name="The Broad Institute Genome Sequencing Center for Infectious Disease"/>
            <person name="Wu L."/>
            <person name="Ma J."/>
        </authorList>
    </citation>
    <scope>NUCLEOTIDE SEQUENCE [LARGE SCALE GENOMIC DNA]</scope>
    <source>
        <strain evidence="8 9">JCM 15900</strain>
    </source>
</reference>
<keyword evidence="4" id="KW-0949">S-adenosyl-L-methionine</keyword>
<evidence type="ECO:0000313" key="8">
    <source>
        <dbReference type="EMBL" id="GAA2088550.1"/>
    </source>
</evidence>
<evidence type="ECO:0000256" key="1">
    <source>
        <dbReference type="ARBA" id="ARBA00012771"/>
    </source>
</evidence>
<dbReference type="Gene3D" id="1.10.8.10">
    <property type="entry name" value="DNA helicase RuvA subunit, C-terminal domain"/>
    <property type="match status" value="1"/>
</dbReference>
<evidence type="ECO:0000259" key="7">
    <source>
        <dbReference type="Pfam" id="PF17827"/>
    </source>
</evidence>
<evidence type="ECO:0000256" key="5">
    <source>
        <dbReference type="ARBA" id="ARBA00048391"/>
    </source>
</evidence>